<protein>
    <submittedName>
        <fullName evidence="5">Immunoglobulin superfamily member 10</fullName>
    </submittedName>
</protein>
<keyword evidence="4" id="KW-0472">Membrane</keyword>
<dbReference type="InterPro" id="IPR003591">
    <property type="entry name" value="Leu-rich_rpt_typical-subtyp"/>
</dbReference>
<evidence type="ECO:0000256" key="2">
    <source>
        <dbReference type="ARBA" id="ARBA00022737"/>
    </source>
</evidence>
<dbReference type="InterPro" id="IPR051295">
    <property type="entry name" value="LGI_related"/>
</dbReference>
<feature type="region of interest" description="Disordered" evidence="3">
    <location>
        <begin position="780"/>
        <end position="799"/>
    </location>
</feature>
<evidence type="ECO:0000256" key="1">
    <source>
        <dbReference type="ARBA" id="ARBA00022614"/>
    </source>
</evidence>
<accession>A0A4Z2DPS5</accession>
<dbReference type="STRING" id="6182.A0A4Z2DPS5"/>
<gene>
    <name evidence="5" type="ORF">EWB00_010586</name>
</gene>
<keyword evidence="4" id="KW-0812">Transmembrane</keyword>
<feature type="region of interest" description="Disordered" evidence="3">
    <location>
        <begin position="721"/>
        <end position="744"/>
    </location>
</feature>
<keyword evidence="4" id="KW-1133">Transmembrane helix</keyword>
<evidence type="ECO:0000313" key="5">
    <source>
        <dbReference type="EMBL" id="TNN18170.1"/>
    </source>
</evidence>
<dbReference type="Gene3D" id="3.80.10.10">
    <property type="entry name" value="Ribonuclease Inhibitor"/>
    <property type="match status" value="1"/>
</dbReference>
<name>A0A4Z2DPS5_SCHJA</name>
<feature type="transmembrane region" description="Helical" evidence="4">
    <location>
        <begin position="265"/>
        <end position="287"/>
    </location>
</feature>
<dbReference type="SUPFAM" id="SSF52058">
    <property type="entry name" value="L domain-like"/>
    <property type="match status" value="1"/>
</dbReference>
<feature type="compositionally biased region" description="Acidic residues" evidence="3">
    <location>
        <begin position="873"/>
        <end position="883"/>
    </location>
</feature>
<dbReference type="PANTHER" id="PTHR24367:SF318">
    <property type="entry name" value="LEUCINE-RICH GLIOMA-INACTIVATED PROTEIN 1-LIKE"/>
    <property type="match status" value="1"/>
</dbReference>
<evidence type="ECO:0000313" key="6">
    <source>
        <dbReference type="Proteomes" id="UP000311919"/>
    </source>
</evidence>
<dbReference type="EMBL" id="SKCS01000083">
    <property type="protein sequence ID" value="TNN18170.1"/>
    <property type="molecule type" value="Genomic_DNA"/>
</dbReference>
<dbReference type="OrthoDB" id="643377at2759"/>
<keyword evidence="2" id="KW-0677">Repeat</keyword>
<reference evidence="5 6" key="1">
    <citation type="submission" date="2019-03" db="EMBL/GenBank/DDBJ databases">
        <title>An improved genome assembly of the fluke Schistosoma japonicum.</title>
        <authorList>
            <person name="Hu W."/>
            <person name="Luo F."/>
            <person name="Yin M."/>
            <person name="Mo X."/>
            <person name="Sun C."/>
            <person name="Wu Q."/>
            <person name="Zhu B."/>
            <person name="Xiang M."/>
            <person name="Wang J."/>
            <person name="Wang Y."/>
            <person name="Zhang T."/>
            <person name="Xu B."/>
            <person name="Zheng H."/>
            <person name="Feng Z."/>
        </authorList>
    </citation>
    <scope>NUCLEOTIDE SEQUENCE [LARGE SCALE GENOMIC DNA]</scope>
    <source>
        <strain evidence="5">HuSjv2</strain>
        <tissue evidence="5">Worms</tissue>
    </source>
</reference>
<evidence type="ECO:0000256" key="3">
    <source>
        <dbReference type="SAM" id="MobiDB-lite"/>
    </source>
</evidence>
<feature type="region of interest" description="Disordered" evidence="3">
    <location>
        <begin position="859"/>
        <end position="891"/>
    </location>
</feature>
<dbReference type="SMART" id="SM00369">
    <property type="entry name" value="LRR_TYP"/>
    <property type="match status" value="3"/>
</dbReference>
<comment type="caution">
    <text evidence="5">The sequence shown here is derived from an EMBL/GenBank/DDBJ whole genome shotgun (WGS) entry which is preliminary data.</text>
</comment>
<proteinExistence type="predicted"/>
<keyword evidence="1" id="KW-0433">Leucine-rich repeat</keyword>
<feature type="compositionally biased region" description="Low complexity" evidence="3">
    <location>
        <begin position="780"/>
        <end position="798"/>
    </location>
</feature>
<dbReference type="Proteomes" id="UP000311919">
    <property type="component" value="Unassembled WGS sequence"/>
</dbReference>
<dbReference type="AlphaFoldDB" id="A0A4Z2DPS5"/>
<keyword evidence="6" id="KW-1185">Reference proteome</keyword>
<evidence type="ECO:0000256" key="4">
    <source>
        <dbReference type="SAM" id="Phobius"/>
    </source>
</evidence>
<feature type="region of interest" description="Disordered" evidence="3">
    <location>
        <begin position="807"/>
        <end position="829"/>
    </location>
</feature>
<organism evidence="5 6">
    <name type="scientific">Schistosoma japonicum</name>
    <name type="common">Blood fluke</name>
    <dbReference type="NCBI Taxonomy" id="6182"/>
    <lineage>
        <taxon>Eukaryota</taxon>
        <taxon>Metazoa</taxon>
        <taxon>Spiralia</taxon>
        <taxon>Lophotrochozoa</taxon>
        <taxon>Platyhelminthes</taxon>
        <taxon>Trematoda</taxon>
        <taxon>Digenea</taxon>
        <taxon>Strigeidida</taxon>
        <taxon>Schistosomatoidea</taxon>
        <taxon>Schistosomatidae</taxon>
        <taxon>Schistosoma</taxon>
    </lineage>
</organism>
<dbReference type="PANTHER" id="PTHR24367">
    <property type="entry name" value="LEUCINE-RICH REPEAT-CONTAINING PROTEIN"/>
    <property type="match status" value="1"/>
</dbReference>
<dbReference type="InterPro" id="IPR032675">
    <property type="entry name" value="LRR_dom_sf"/>
</dbReference>
<sequence>MGIDNAGFSPRCDFRRKSSRRCSIFYQKDFKWKKALCDSEVNKLHEIPLNLPINLIELRVLYQSIEILQSNSLKQLIHLETLQIESCQLKQIESNAFHQLISLKHLNLRNNSLKFNSFSFPVDLLRNLPNLLSLNLAENPIDLIPDAFFTYLYQYKLQYLWLNSVKSNGIIFESNTMKSLKYLRLLDLSYTGLYTLHRSNELILSSMLYLNEFYLHGNPWLCDCQIKFHVSILNTDGNILYPDNNQSFLYKIFHLLGINNDLMNWIYAGIAMISLFIMLALIGIGIFCCCEQPHSRSDHYQINKKVKNNKDDSVSSLLVTINDEQKIIDKNELQLVNNVEEDTICVHSNVNTFRSSTVLSTTTTCVSSNVNIETIDSNTSIKNIDENRLLNIFCCPTNATRDVQMLTIPTINSPSSTSSTNLTHLGESLIHETVNNEKNRVLVSCDSPEPKLLIANGVTPCSNISSINFSTCLQQQSLNITPQLSSTSWDTNGVNPISEFTATNTSSNQIIIETSKPCPVHGIMKLKQMNTNNHINTSINITTTDSNYISSIKQSMPNYKNIDSVYWDHFNNTAVLTSPHFSNYVLLNSQGYGNNNNNTTINSSTDKNVMEVYQNYSKTASSLHNDVYDFSLLQKANLNEMNIQSPIDSLLSGSCPVHGNQTLTRTNDRLKQNDKADLVLGNHRSLKRHHFSKSVICDQSDEQLNQHYHGILDNQEVSVYSSTDTNENEETDNQSNYVHNGHHGLLLNSMKPEQVIYTSTDETESQSESSLSEKSLHSDCASTSCRSSTSSTTASVSSINRQFCPSPELLNNHRPRSSNSNSFKQSYINNPITNSKCPLHSLSMNRRSLSDKFHKHHNKLILRPGSKHKLDTETDSDDDDNNTSEENNFQI</sequence>